<feature type="transmembrane region" description="Helical" evidence="1">
    <location>
        <begin position="29"/>
        <end position="47"/>
    </location>
</feature>
<keyword evidence="1" id="KW-0812">Transmembrane</keyword>
<proteinExistence type="predicted"/>
<keyword evidence="3" id="KW-1185">Reference proteome</keyword>
<comment type="caution">
    <text evidence="2">The sequence shown here is derived from an EMBL/GenBank/DDBJ whole genome shotgun (WGS) entry which is preliminary data.</text>
</comment>
<keyword evidence="1" id="KW-1133">Transmembrane helix</keyword>
<keyword evidence="1" id="KW-0472">Membrane</keyword>
<reference evidence="2" key="1">
    <citation type="journal article" date="2023" name="G3 (Bethesda)">
        <title>A reference genome for the long-term kleptoplast-retaining sea slug Elysia crispata morphotype clarki.</title>
        <authorList>
            <person name="Eastman K.E."/>
            <person name="Pendleton A.L."/>
            <person name="Shaikh M.A."/>
            <person name="Suttiyut T."/>
            <person name="Ogas R."/>
            <person name="Tomko P."/>
            <person name="Gavelis G."/>
            <person name="Widhalm J.R."/>
            <person name="Wisecaver J.H."/>
        </authorList>
    </citation>
    <scope>NUCLEOTIDE SEQUENCE</scope>
    <source>
        <strain evidence="2">ECLA1</strain>
    </source>
</reference>
<protein>
    <submittedName>
        <fullName evidence="2">Uncharacterized protein</fullName>
    </submittedName>
</protein>
<sequence>MVRRAVPALLGRHTGRNSIGNTRTASTTLVLMMCCGMLVSWFTVQIASQNLTILSGSRAVLVGSLSLSAMQAMRFTLMRT</sequence>
<organism evidence="2 3">
    <name type="scientific">Elysia crispata</name>
    <name type="common">lettuce slug</name>
    <dbReference type="NCBI Taxonomy" id="231223"/>
    <lineage>
        <taxon>Eukaryota</taxon>
        <taxon>Metazoa</taxon>
        <taxon>Spiralia</taxon>
        <taxon>Lophotrochozoa</taxon>
        <taxon>Mollusca</taxon>
        <taxon>Gastropoda</taxon>
        <taxon>Heterobranchia</taxon>
        <taxon>Euthyneura</taxon>
        <taxon>Panpulmonata</taxon>
        <taxon>Sacoglossa</taxon>
        <taxon>Placobranchoidea</taxon>
        <taxon>Plakobranchidae</taxon>
        <taxon>Elysia</taxon>
    </lineage>
</organism>
<dbReference type="EMBL" id="JAWDGP010002405">
    <property type="protein sequence ID" value="KAK3783503.1"/>
    <property type="molecule type" value="Genomic_DNA"/>
</dbReference>
<gene>
    <name evidence="2" type="ORF">RRG08_008840</name>
</gene>
<accession>A0AAE1A8X0</accession>
<name>A0AAE1A8X0_9GAST</name>
<evidence type="ECO:0000313" key="3">
    <source>
        <dbReference type="Proteomes" id="UP001283361"/>
    </source>
</evidence>
<evidence type="ECO:0000313" key="2">
    <source>
        <dbReference type="EMBL" id="KAK3783503.1"/>
    </source>
</evidence>
<dbReference type="AlphaFoldDB" id="A0AAE1A8X0"/>
<dbReference type="Proteomes" id="UP001283361">
    <property type="component" value="Unassembled WGS sequence"/>
</dbReference>
<evidence type="ECO:0000256" key="1">
    <source>
        <dbReference type="SAM" id="Phobius"/>
    </source>
</evidence>